<dbReference type="FunFam" id="1.10.560.10:FF:000070">
    <property type="entry name" value="Uncharacterized protein"/>
    <property type="match status" value="1"/>
</dbReference>
<evidence type="ECO:0000256" key="9">
    <source>
        <dbReference type="ARBA" id="ARBA00030049"/>
    </source>
</evidence>
<evidence type="ECO:0000256" key="8">
    <source>
        <dbReference type="ARBA" id="ARBA00024677"/>
    </source>
</evidence>
<dbReference type="EMBL" id="MDYQ01000016">
    <property type="protein sequence ID" value="PRP87904.1"/>
    <property type="molecule type" value="Genomic_DNA"/>
</dbReference>
<keyword evidence="6 10" id="KW-0067">ATP-binding</keyword>
<dbReference type="CDD" id="cd03335">
    <property type="entry name" value="TCP1_alpha"/>
    <property type="match status" value="1"/>
</dbReference>
<dbReference type="NCBIfam" id="NF041083">
    <property type="entry name" value="thermosome_beta"/>
    <property type="match status" value="1"/>
</dbReference>
<dbReference type="GO" id="GO:0051082">
    <property type="term" value="F:unfolded protein binding"/>
    <property type="evidence" value="ECO:0007669"/>
    <property type="project" value="InterPro"/>
</dbReference>
<dbReference type="Gene3D" id="3.30.260.10">
    <property type="entry name" value="TCP-1-like chaperonin intermediate domain"/>
    <property type="match status" value="1"/>
</dbReference>
<dbReference type="InterPro" id="IPR027410">
    <property type="entry name" value="TCP-1-like_intermed_sf"/>
</dbReference>
<dbReference type="NCBIfam" id="NF041082">
    <property type="entry name" value="thermosome_alpha"/>
    <property type="match status" value="1"/>
</dbReference>
<dbReference type="NCBIfam" id="TIGR02340">
    <property type="entry name" value="chap_CCT_alpha"/>
    <property type="match status" value="1"/>
</dbReference>
<dbReference type="PRINTS" id="PR00304">
    <property type="entry name" value="TCOMPLEXTCP1"/>
</dbReference>
<evidence type="ECO:0000313" key="11">
    <source>
        <dbReference type="EMBL" id="PRP87904.1"/>
    </source>
</evidence>
<dbReference type="PROSITE" id="PS00995">
    <property type="entry name" value="TCP1_3"/>
    <property type="match status" value="1"/>
</dbReference>
<dbReference type="Gene3D" id="3.50.7.10">
    <property type="entry name" value="GroEL"/>
    <property type="match status" value="1"/>
</dbReference>
<dbReference type="Proteomes" id="UP000241769">
    <property type="component" value="Unassembled WGS sequence"/>
</dbReference>
<dbReference type="InterPro" id="IPR017998">
    <property type="entry name" value="Chaperone_TCP-1"/>
</dbReference>
<dbReference type="AlphaFoldDB" id="A0A2P6NVA9"/>
<dbReference type="InterPro" id="IPR027413">
    <property type="entry name" value="GROEL-like_equatorial_sf"/>
</dbReference>
<keyword evidence="5 10" id="KW-0547">Nucleotide-binding</keyword>
<comment type="caution">
    <text evidence="11">The sequence shown here is derived from an EMBL/GenBank/DDBJ whole genome shotgun (WGS) entry which is preliminary data.</text>
</comment>
<evidence type="ECO:0000256" key="4">
    <source>
        <dbReference type="ARBA" id="ARBA00022490"/>
    </source>
</evidence>
<dbReference type="SUPFAM" id="SSF52029">
    <property type="entry name" value="GroEL apical domain-like"/>
    <property type="match status" value="1"/>
</dbReference>
<organism evidence="11 12">
    <name type="scientific">Planoprotostelium fungivorum</name>
    <dbReference type="NCBI Taxonomy" id="1890364"/>
    <lineage>
        <taxon>Eukaryota</taxon>
        <taxon>Amoebozoa</taxon>
        <taxon>Evosea</taxon>
        <taxon>Variosea</taxon>
        <taxon>Cavosteliida</taxon>
        <taxon>Cavosteliaceae</taxon>
        <taxon>Planoprotostelium</taxon>
    </lineage>
</organism>
<gene>
    <name evidence="11" type="ORF">PROFUN_02641</name>
</gene>
<reference evidence="11 12" key="1">
    <citation type="journal article" date="2018" name="Genome Biol. Evol.">
        <title>Multiple Roots of Fruiting Body Formation in Amoebozoa.</title>
        <authorList>
            <person name="Hillmann F."/>
            <person name="Forbes G."/>
            <person name="Novohradska S."/>
            <person name="Ferling I."/>
            <person name="Riege K."/>
            <person name="Groth M."/>
            <person name="Westermann M."/>
            <person name="Marz M."/>
            <person name="Spaller T."/>
            <person name="Winckler T."/>
            <person name="Schaap P."/>
            <person name="Glockner G."/>
        </authorList>
    </citation>
    <scope>NUCLEOTIDE SEQUENCE [LARGE SCALE GENOMIC DNA]</scope>
    <source>
        <strain evidence="11 12">Jena</strain>
    </source>
</reference>
<dbReference type="GO" id="GO:0016887">
    <property type="term" value="F:ATP hydrolysis activity"/>
    <property type="evidence" value="ECO:0007669"/>
    <property type="project" value="InterPro"/>
</dbReference>
<dbReference type="GO" id="GO:0005524">
    <property type="term" value="F:ATP binding"/>
    <property type="evidence" value="ECO:0007669"/>
    <property type="project" value="UniProtKB-KW"/>
</dbReference>
<dbReference type="InterPro" id="IPR002423">
    <property type="entry name" value="Cpn60/GroEL/TCP-1"/>
</dbReference>
<dbReference type="InterPro" id="IPR002194">
    <property type="entry name" value="Chaperonin_TCP-1_CS"/>
</dbReference>
<dbReference type="PANTHER" id="PTHR11353">
    <property type="entry name" value="CHAPERONIN"/>
    <property type="match status" value="1"/>
</dbReference>
<proteinExistence type="inferred from homology"/>
<dbReference type="InterPro" id="IPR054827">
    <property type="entry name" value="thermosome_alpha"/>
</dbReference>
<dbReference type="GO" id="GO:0140662">
    <property type="term" value="F:ATP-dependent protein folding chaperone"/>
    <property type="evidence" value="ECO:0007669"/>
    <property type="project" value="InterPro"/>
</dbReference>
<dbReference type="InterPro" id="IPR027409">
    <property type="entry name" value="GroEL-like_apical_dom_sf"/>
</dbReference>
<keyword evidence="7 10" id="KW-0143">Chaperone</keyword>
<evidence type="ECO:0000313" key="12">
    <source>
        <dbReference type="Proteomes" id="UP000241769"/>
    </source>
</evidence>
<evidence type="ECO:0000256" key="10">
    <source>
        <dbReference type="RuleBase" id="RU004187"/>
    </source>
</evidence>
<comment type="function">
    <text evidence="8">Molecular chaperone; assists the folding of proteins upon ATP hydrolysis. Known to play a role, in vitro, in the folding of actin and tubulin.</text>
</comment>
<dbReference type="FunCoup" id="A0A2P6NVA9">
    <property type="interactions" value="955"/>
</dbReference>
<dbReference type="PROSITE" id="PS00751">
    <property type="entry name" value="TCP1_2"/>
    <property type="match status" value="1"/>
</dbReference>
<accession>A0A2P6NVA9</accession>
<dbReference type="InParanoid" id="A0A2P6NVA9"/>
<dbReference type="SUPFAM" id="SSF48592">
    <property type="entry name" value="GroEL equatorial domain-like"/>
    <property type="match status" value="1"/>
</dbReference>
<dbReference type="SUPFAM" id="SSF54849">
    <property type="entry name" value="GroEL-intermediate domain like"/>
    <property type="match status" value="1"/>
</dbReference>
<evidence type="ECO:0000256" key="2">
    <source>
        <dbReference type="ARBA" id="ARBA00008020"/>
    </source>
</evidence>
<dbReference type="Pfam" id="PF00118">
    <property type="entry name" value="Cpn60_TCP1"/>
    <property type="match status" value="1"/>
</dbReference>
<protein>
    <recommendedName>
        <fullName evidence="3">T-complex protein 1 subunit alpha</fullName>
    </recommendedName>
    <alternativeName>
        <fullName evidence="9">CCT-alpha</fullName>
    </alternativeName>
</protein>
<keyword evidence="12" id="KW-1185">Reference proteome</keyword>
<keyword evidence="4" id="KW-0963">Cytoplasm</keyword>
<evidence type="ECO:0000256" key="3">
    <source>
        <dbReference type="ARBA" id="ARBA00014424"/>
    </source>
</evidence>
<dbReference type="GO" id="GO:0005737">
    <property type="term" value="C:cytoplasm"/>
    <property type="evidence" value="ECO:0007669"/>
    <property type="project" value="UniProtKB-SubCell"/>
</dbReference>
<evidence type="ECO:0000256" key="7">
    <source>
        <dbReference type="ARBA" id="ARBA00023186"/>
    </source>
</evidence>
<comment type="subcellular location">
    <subcellularLocation>
        <location evidence="1">Cytoplasm</location>
    </subcellularLocation>
</comment>
<sequence>MNALSIDGERKTGQEVRTQNVTACLTVANVLRSSLGPVGQDKMLVDDRGDVTITNDGATIVKQLEVEHPAAKVLVELADLQDQEVGDGTTSVVILAAELLSRANELVKRHLHPTSIISGYRLASRESIKYINEHLSVSVANLGRECLINAAKTSMSSKIIGSEMDFFSNMIVNAVQRVKTINSRGDEKYPIKSINILKAHGKSAKESEYIDGYALNCTVASQAMVKRVNNAKIAFLDFNLNKARMGLNVNIVVNDPSKIEGIKQRESDIIKEKINLILASGANVILTTKGIDDLCLKYFVEAGAMAVRRCKKEDLRRIAKSTGGKVLLNLGDLEGTESFDASALGAADLVAQERIADDECIIVKGCKASKTASIILRGANSLMLEEMERSVHDAICVVKRTLESGTVVPGGGAVEAALSIYLENFATTLGSREQLAIAEFAEALLVIPKTLAVNGAHDATELVSKLRARHNAAQTDPTKRDLAMSGLDLYEGKVRNNMTAGVLEPALSKVKSIKFAVEAAVTILRIDDLIKLNPKQQEQ</sequence>
<comment type="similarity">
    <text evidence="2 10">Belongs to the TCP-1 chaperonin family.</text>
</comment>
<dbReference type="PROSITE" id="PS00750">
    <property type="entry name" value="TCP1_1"/>
    <property type="match status" value="1"/>
</dbReference>
<dbReference type="OrthoDB" id="496at2759"/>
<evidence type="ECO:0000256" key="5">
    <source>
        <dbReference type="ARBA" id="ARBA00022741"/>
    </source>
</evidence>
<name>A0A2P6NVA9_9EUKA</name>
<dbReference type="STRING" id="1890364.A0A2P6NVA9"/>
<dbReference type="Gene3D" id="1.10.560.10">
    <property type="entry name" value="GroEL-like equatorial domain"/>
    <property type="match status" value="1"/>
</dbReference>
<evidence type="ECO:0000256" key="6">
    <source>
        <dbReference type="ARBA" id="ARBA00022840"/>
    </source>
</evidence>
<dbReference type="InterPro" id="IPR053374">
    <property type="entry name" value="TCP-1_chaperonin"/>
</dbReference>
<dbReference type="InterPro" id="IPR012715">
    <property type="entry name" value="Chap_CCT_alpha"/>
</dbReference>
<dbReference type="FunFam" id="3.50.7.10:FF:000009">
    <property type="entry name" value="T-complex protein 1 subunit alpha"/>
    <property type="match status" value="1"/>
</dbReference>
<evidence type="ECO:0000256" key="1">
    <source>
        <dbReference type="ARBA" id="ARBA00004496"/>
    </source>
</evidence>